<name>C1FEF1_MICCC</name>
<dbReference type="PANTHER" id="PTHR11319:SF35">
    <property type="entry name" value="OUTER MEMBRANE PROTEIN PMPC-RELATED"/>
    <property type="match status" value="1"/>
</dbReference>
<keyword evidence="2" id="KW-0812">Transmembrane</keyword>
<feature type="transmembrane region" description="Helical" evidence="2">
    <location>
        <begin position="2720"/>
        <end position="2742"/>
    </location>
</feature>
<dbReference type="RefSeq" id="XP_002507693.1">
    <property type="nucleotide sequence ID" value="XM_002507647.1"/>
</dbReference>
<accession>C1FEF1</accession>
<feature type="domain" description="IPT/TIG" evidence="3">
    <location>
        <begin position="536"/>
        <end position="613"/>
    </location>
</feature>
<dbReference type="STRING" id="296587.C1FEF1"/>
<dbReference type="OrthoDB" id="548080at2759"/>
<dbReference type="InterPro" id="IPR002909">
    <property type="entry name" value="IPT_dom"/>
</dbReference>
<protein>
    <recommendedName>
        <fullName evidence="3">IPT/TIG domain-containing protein</fullName>
    </recommendedName>
</protein>
<dbReference type="OMA" id="CHCISQT"/>
<dbReference type="CDD" id="cd00603">
    <property type="entry name" value="IPT_PCSR"/>
    <property type="match status" value="1"/>
</dbReference>
<evidence type="ECO:0000259" key="3">
    <source>
        <dbReference type="Pfam" id="PF01833"/>
    </source>
</evidence>
<evidence type="ECO:0000313" key="4">
    <source>
        <dbReference type="EMBL" id="ACO68951.1"/>
    </source>
</evidence>
<feature type="transmembrane region" description="Helical" evidence="2">
    <location>
        <begin position="2813"/>
        <end position="2835"/>
    </location>
</feature>
<dbReference type="InParanoid" id="C1FEF1"/>
<dbReference type="PANTHER" id="PTHR11319">
    <property type="entry name" value="G PROTEIN-COUPLED RECEPTOR-RELATED"/>
    <property type="match status" value="1"/>
</dbReference>
<evidence type="ECO:0000313" key="5">
    <source>
        <dbReference type="Proteomes" id="UP000002009"/>
    </source>
</evidence>
<organism evidence="4 5">
    <name type="scientific">Micromonas commoda (strain RCC299 / NOUM17 / CCMP2709)</name>
    <name type="common">Picoplanktonic green alga</name>
    <dbReference type="NCBI Taxonomy" id="296587"/>
    <lineage>
        <taxon>Eukaryota</taxon>
        <taxon>Viridiplantae</taxon>
        <taxon>Chlorophyta</taxon>
        <taxon>Mamiellophyceae</taxon>
        <taxon>Mamiellales</taxon>
        <taxon>Mamiellaceae</taxon>
        <taxon>Micromonas</taxon>
    </lineage>
</organism>
<dbReference type="Proteomes" id="UP000002009">
    <property type="component" value="Chromosome 1"/>
</dbReference>
<dbReference type="KEGG" id="mis:MICPUN_55418"/>
<dbReference type="InterPro" id="IPR013783">
    <property type="entry name" value="Ig-like_fold"/>
</dbReference>
<feature type="region of interest" description="Disordered" evidence="1">
    <location>
        <begin position="100"/>
        <end position="124"/>
    </location>
</feature>
<evidence type="ECO:0000256" key="2">
    <source>
        <dbReference type="SAM" id="Phobius"/>
    </source>
</evidence>
<proteinExistence type="predicted"/>
<keyword evidence="2" id="KW-0472">Membrane</keyword>
<keyword evidence="2" id="KW-1133">Transmembrane helix</keyword>
<feature type="transmembrane region" description="Helical" evidence="2">
    <location>
        <begin position="2928"/>
        <end position="2947"/>
    </location>
</feature>
<feature type="transmembrane region" description="Helical" evidence="2">
    <location>
        <begin position="2754"/>
        <end position="2772"/>
    </location>
</feature>
<dbReference type="Gene3D" id="2.60.40.10">
    <property type="entry name" value="Immunoglobulins"/>
    <property type="match status" value="1"/>
</dbReference>
<dbReference type="EMBL" id="CP001574">
    <property type="protein sequence ID" value="ACO68951.1"/>
    <property type="molecule type" value="Genomic_DNA"/>
</dbReference>
<feature type="transmembrane region" description="Helical" evidence="2">
    <location>
        <begin position="2977"/>
        <end position="2999"/>
    </location>
</feature>
<gene>
    <name evidence="4" type="ORF">MICPUN_55418</name>
</gene>
<dbReference type="GeneID" id="8250222"/>
<keyword evidence="5" id="KW-1185">Reference proteome</keyword>
<sequence>MSNATSFPKLVKQLDGTCLCTPGRSGIDCSLVGTKTRVRPGISLQKRRDGTYGYRFTTRREIEGDRHVADLAYNGRNGRIFASVYDSSGRDAVVEISSVGDTESDAPGWGKSGPARPPSHSQPLPMIPIDNWCGSGMTTENNCTQSHPGGRTTPGWNSMYQTAHGWRDEGGYRDISLDSNRSFVYTVLNMWRNKGSITQSNSDHDDPYEYIFRIYRWDGRNGSLASNHNRSAIDFFTHNEGWILDAMTTNDEEGTLLYKATPRDVNIKSRVGVLEVRDGILTSIKDVPISPGYLERRCGTCAIRRDAFRFNAATFASIDDAHYVIFVGSSRTINSDAGYYPSVLKIRAEASRIVDKVDGDEMYFDGDIPDRRKMAHSTFKSVVAHGQYAYAGTATVRCHDDGCDSSPGRIWMFSLHFDDFDDQGCLREVVLSGSDDEGLKEINVHRMAVMPDGTWSGGFLFALTGGSATTNSRVVKLEIGGPDTTVSCTAQCFRRIASHLSTEPLRAMVYASDVFSLITASLTEPTVTYSRLSTAEITSISPRYGPSSGASTAITLSGSGFPTGNTGSKGKSSFASCRFGFSIDDVDIFPIGGWVPAMVVNSTEVRCTAPQAVEISDRTDQGPLASGFAIVQLSFNVFYEHSVATRDELFNISLWTDDKMVYRFYAVPIVTRILANGVSPPSVMITGEDANQIPSRITLVGGPFINTASLVCRFNQNASSDQPAVFVTATTIICPICRTHVVSGKTRCNPLGATDGNVDFYQAMEWLPNDDPRKVTVAFSMNSKDFHMAEQPLKIYGRPHHLQVISRQTSDVYMHGSVRNDYSMTLGTFQMRIADLDGFVMENDIGEGGTRGFSVKITINSSASPRRGQTYELDSGFEGVTDRGFLSLTPRFSHSLARGDYHLIFSLRDCTRGMDSCISMPGITTQVITVFPGAPAQILVRPGYVSANDQKLGWSSDGIIKSASLSVMLGPIFVDILDAGSNQIGDLDSSTHAIHVVSTTSQSEYNGILGADMLERRVNGARLHGSEMVESINGTATFYDLKLVNQEPTGSRKPGSDSTLTFGSPSQGFYRLQFYARLRGSLEDVHALSVSKLEIIPGEAVYLNISNYADVIIACDSSEEVVTTTIALNIFDGGNNQLENDRERRTVTVLPHGQPGLQVYGVIAQTDAAGAAEWRFPAYSFSIGCKPVGWYGLEFSSPALVSSVQGIRMNRGTRGYQWHAVHLVSTVELSAASLVPIGKFRLEVLDGGGNQLGVNDRYDVFLDADVSREVLCYSVTASLTGTIMAHTEREGFVEFSDMLIVRPIIGAHVIKCTEQKVTVFRTPELVFQSSDADFRPLLDAAITVNVIAGDRTKLHAHVLADTLKDMGEYSLSLGNVNLSTFRKYASMDHLVPLDVIRVVPVDSGGNHLSGKLPDFNVSTVDVVFGPVKESSHITVRNPVGADATIVRTSFTYPTTLLRDTNQTQGKFLESFRNVTLWRVVNQTHVEEFNISSQYDVTTETHQRRYVSISLPGLATDGLYPHITGDNTRQSRATILVTMNGSFNTTTGTLSTVYEMEGISNYAVIDDIALYKPPHGIFEISLTTMPLDPMLESATVQITLYPGRAHHLGISAPCPKFHLNGICDTSTVVQSNSDDTCTCAVYNVSDVVSLSPIRTYVLDSGENILRGDHDIACKVGGLYCPKQKITMKHESIVGSAVCLLHPQDSSSQSSAGSTYSPTCLPDQPDEFSGNPLEGLYSFTNLALLAPKQATALNPLLMTFKSPGIIGVSFGVEILPGVAVKLGLALPPKFSFTFQSMYTSVLSSSASPIIVQVLDAGGSSVGQTDTHSRPVHLICNTAKVGAHPGGPGTGGTDFVYTQRDIAYFASIRLLSPQKGIHDILFSSPSLRFVTLTIKVTEGQAVRLKIISTPQATYASGPLVKIKPITVGVYDAGLNFVGSSNLLTMPVFANITDSPVGTNGTAALLQNSGDNTETLQSGKGTVIFDRIQIRNPLIGFYNLTFGGDGLFSDISSFAIEIGSPYKLNVPNVHTMIYTLRTVYPSERSLQIESFAVVVMDGGNNLIGQLDIDQLGTGVRRELVTSVRDSHEESKEDHDSHCSIARKTPSMIEDNFVTHFFVSTRRTALGEGIIDDLQLVRPKSGNFVVTISSPSLLAYSFFITVTTGPMSSLDVCGCPTCYRRAGDGLCVDSLVYRADMLVSLRHTLVVIRDAGGTLVRVNQETEQTRNVTVELVYGKNFASGEEVTYTANMTMLSNRSRAQLLATQGFVAWCQDGVNGIPIPQFCYPSDIDSEKARANALTKSGEGSSSLLGAQASNFDHDTKCAFYGIQTKPSWFGRAYGLYLERPYVGNYRFRFSSYCPLQVCEDASYQELNNDELEITIIPGIPKRLDFLDEPPATFENDFIITPHIRLLTLDIANNVCDDLNTFAMISVMPSARGIRGQIAPLTDGMATFTELRILGDRGRSYLLQFDVVTIGLSKTHFPFTLLACKDVKPNSQNDQNGQCECMPGYTEDTRRGSTVSTGYSDSTKSISASPNLYNMVVSMSDIYSPVLHPYGVCVPCTNGHYKESPGPQDCTACPNDMDTSKQNGYRKELWTTFSGERLPGFLANYEKDACHCISPYNPNDRSLSTYRSHPEDSFECHPCPNGGICNGLSSEHIVVKSGYWRTSRNITFIYKCLNFRACLGGVHSACTTGHEGNLCAVCSRGYASPSMDGRSLKCNECSTAVTGVLILTTLFAVQGAVVMTVFRIASRRHNFTVGLCRIMLSHFQIMAILKNIDLDWSDAQYFLFQIADKLSTPSVRSFETDCLLHWNHYHYVAYYMSLPGMILLLSFFCYSTFLARDVWQRRCEFYKKITEIEENITSERRKGNDTSVLQQSLHELKTAPNFFELGRGRDALLSRMDERWEDEYGNAVLGPTEDQISKMSATAYDMTICFALIMFRFSWIIIIKHLVQLIRTRNFVDTGTYLLADLSLSAETKLHRAWLLGAGVFSVVYLCIPLCLVFWHMRSHNDRLHWQSVKIRLGYLFQGFHPVYYWWDFMLMARKLSLMIVTIILQDRPLMAAHVSLCIVQATIIHLTYEPFASDVQQALETFSLFVLAFMLHLGIFKISGSDHTSQHFDAVVFLLQLSLNAGLTWRFLGSLTKDMLRESMKAKICAAKDKFSTESSTREQLAHREILEIHSQTRSATSGMGVRMECAPDDGQARGIVANADVPDLWMKHMRLSVNLELLRNTWHDVKQKHTTSHLQPSH</sequence>
<evidence type="ECO:0000256" key="1">
    <source>
        <dbReference type="SAM" id="MobiDB-lite"/>
    </source>
</evidence>
<reference evidence="4 5" key="1">
    <citation type="journal article" date="2009" name="Science">
        <title>Green evolution and dynamic adaptations revealed by genomes of the marine picoeukaryotes Micromonas.</title>
        <authorList>
            <person name="Worden A.Z."/>
            <person name="Lee J.H."/>
            <person name="Mock T."/>
            <person name="Rouze P."/>
            <person name="Simmons M.P."/>
            <person name="Aerts A.L."/>
            <person name="Allen A.E."/>
            <person name="Cuvelier M.L."/>
            <person name="Derelle E."/>
            <person name="Everett M.V."/>
            <person name="Foulon E."/>
            <person name="Grimwood J."/>
            <person name="Gundlach H."/>
            <person name="Henrissat B."/>
            <person name="Napoli C."/>
            <person name="McDonald S.M."/>
            <person name="Parker M.S."/>
            <person name="Rombauts S."/>
            <person name="Salamov A."/>
            <person name="Von Dassow P."/>
            <person name="Badger J.H."/>
            <person name="Coutinho P.M."/>
            <person name="Demir E."/>
            <person name="Dubchak I."/>
            <person name="Gentemann C."/>
            <person name="Eikrem W."/>
            <person name="Gready J.E."/>
            <person name="John U."/>
            <person name="Lanier W."/>
            <person name="Lindquist E.A."/>
            <person name="Lucas S."/>
            <person name="Mayer K.F."/>
            <person name="Moreau H."/>
            <person name="Not F."/>
            <person name="Otillar R."/>
            <person name="Panaud O."/>
            <person name="Pangilinan J."/>
            <person name="Paulsen I."/>
            <person name="Piegu B."/>
            <person name="Poliakov A."/>
            <person name="Robbens S."/>
            <person name="Schmutz J."/>
            <person name="Toulza E."/>
            <person name="Wyss T."/>
            <person name="Zelensky A."/>
            <person name="Zhou K."/>
            <person name="Armbrust E.V."/>
            <person name="Bhattacharya D."/>
            <person name="Goodenough U.W."/>
            <person name="Van de Peer Y."/>
            <person name="Grigoriev I.V."/>
        </authorList>
    </citation>
    <scope>NUCLEOTIDE SEQUENCE [LARGE SCALE GENOMIC DNA]</scope>
    <source>
        <strain evidence="5">RCC299 / NOUM17</strain>
    </source>
</reference>
<dbReference type="Pfam" id="PF01833">
    <property type="entry name" value="TIG"/>
    <property type="match status" value="1"/>
</dbReference>